<dbReference type="Proteomes" id="UP000823388">
    <property type="component" value="Chromosome 3N"/>
</dbReference>
<accession>A0A8T0UFH9</accession>
<dbReference type="EMBL" id="CM029042">
    <property type="protein sequence ID" value="KAG2621087.1"/>
    <property type="molecule type" value="Genomic_DNA"/>
</dbReference>
<sequence length="134" mass="14012">MFMATGVCACVRVRAWQCVRTPGCGVCAPSAWIVRAGVVCVCVHAERDRERDRSHDRTGNQEAEVVVLSALVARTLKPLKLRIGRSISGHGGSALERVVCARGGGGGVVVRSVGRGCVPGAIKLRCTLVVTCAG</sequence>
<organism evidence="1 2">
    <name type="scientific">Panicum virgatum</name>
    <name type="common">Blackwell switchgrass</name>
    <dbReference type="NCBI Taxonomy" id="38727"/>
    <lineage>
        <taxon>Eukaryota</taxon>
        <taxon>Viridiplantae</taxon>
        <taxon>Streptophyta</taxon>
        <taxon>Embryophyta</taxon>
        <taxon>Tracheophyta</taxon>
        <taxon>Spermatophyta</taxon>
        <taxon>Magnoliopsida</taxon>
        <taxon>Liliopsida</taxon>
        <taxon>Poales</taxon>
        <taxon>Poaceae</taxon>
        <taxon>PACMAD clade</taxon>
        <taxon>Panicoideae</taxon>
        <taxon>Panicodae</taxon>
        <taxon>Paniceae</taxon>
        <taxon>Panicinae</taxon>
        <taxon>Panicum</taxon>
        <taxon>Panicum sect. Hiantes</taxon>
    </lineage>
</organism>
<reference evidence="1" key="1">
    <citation type="submission" date="2020-05" db="EMBL/GenBank/DDBJ databases">
        <title>WGS assembly of Panicum virgatum.</title>
        <authorList>
            <person name="Lovell J.T."/>
            <person name="Jenkins J."/>
            <person name="Shu S."/>
            <person name="Juenger T.E."/>
            <person name="Schmutz J."/>
        </authorList>
    </citation>
    <scope>NUCLEOTIDE SEQUENCE</scope>
    <source>
        <strain evidence="1">AP13</strain>
    </source>
</reference>
<proteinExistence type="predicted"/>
<evidence type="ECO:0000313" key="1">
    <source>
        <dbReference type="EMBL" id="KAG2621087.1"/>
    </source>
</evidence>
<comment type="caution">
    <text evidence="1">The sequence shown here is derived from an EMBL/GenBank/DDBJ whole genome shotgun (WGS) entry which is preliminary data.</text>
</comment>
<keyword evidence="2" id="KW-1185">Reference proteome</keyword>
<name>A0A8T0UFH9_PANVG</name>
<evidence type="ECO:0000313" key="2">
    <source>
        <dbReference type="Proteomes" id="UP000823388"/>
    </source>
</evidence>
<gene>
    <name evidence="1" type="ORF">PVAP13_3NG310763</name>
</gene>
<protein>
    <submittedName>
        <fullName evidence="1">Uncharacterized protein</fullName>
    </submittedName>
</protein>
<dbReference type="AlphaFoldDB" id="A0A8T0UFH9"/>